<keyword evidence="2" id="KW-1185">Reference proteome</keyword>
<accession>A0AAV4XVA7</accession>
<comment type="caution">
    <text evidence="1">The sequence shown here is derived from an EMBL/GenBank/DDBJ whole genome shotgun (WGS) entry which is preliminary data.</text>
</comment>
<reference evidence="1 2" key="1">
    <citation type="submission" date="2021-06" db="EMBL/GenBank/DDBJ databases">
        <title>Caerostris extrusa draft genome.</title>
        <authorList>
            <person name="Kono N."/>
            <person name="Arakawa K."/>
        </authorList>
    </citation>
    <scope>NUCLEOTIDE SEQUENCE [LARGE SCALE GENOMIC DNA]</scope>
</reference>
<proteinExistence type="predicted"/>
<name>A0AAV4XVA7_CAEEX</name>
<dbReference type="Proteomes" id="UP001054945">
    <property type="component" value="Unassembled WGS sequence"/>
</dbReference>
<evidence type="ECO:0000313" key="1">
    <source>
        <dbReference type="EMBL" id="GIY99066.1"/>
    </source>
</evidence>
<protein>
    <submittedName>
        <fullName evidence="1">Uncharacterized protein</fullName>
    </submittedName>
</protein>
<sequence>MESYEVSLHSPAHRNLGLSSDSPAHTLFRCTALCYATRLSVRERQGLNTTPKYPTGTHNRCTFGQTHNYKLSS</sequence>
<gene>
    <name evidence="1" type="ORF">CEXT_703111</name>
</gene>
<organism evidence="1 2">
    <name type="scientific">Caerostris extrusa</name>
    <name type="common">Bark spider</name>
    <name type="synonym">Caerostris bankana</name>
    <dbReference type="NCBI Taxonomy" id="172846"/>
    <lineage>
        <taxon>Eukaryota</taxon>
        <taxon>Metazoa</taxon>
        <taxon>Ecdysozoa</taxon>
        <taxon>Arthropoda</taxon>
        <taxon>Chelicerata</taxon>
        <taxon>Arachnida</taxon>
        <taxon>Araneae</taxon>
        <taxon>Araneomorphae</taxon>
        <taxon>Entelegynae</taxon>
        <taxon>Araneoidea</taxon>
        <taxon>Araneidae</taxon>
        <taxon>Caerostris</taxon>
    </lineage>
</organism>
<evidence type="ECO:0000313" key="2">
    <source>
        <dbReference type="Proteomes" id="UP001054945"/>
    </source>
</evidence>
<dbReference type="EMBL" id="BPLR01000999">
    <property type="protein sequence ID" value="GIY99066.1"/>
    <property type="molecule type" value="Genomic_DNA"/>
</dbReference>
<dbReference type="AlphaFoldDB" id="A0AAV4XVA7"/>